<evidence type="ECO:0000313" key="2">
    <source>
        <dbReference type="EMBL" id="KIO06608.1"/>
    </source>
</evidence>
<reference evidence="2 3" key="1">
    <citation type="submission" date="2014-04" db="EMBL/GenBank/DDBJ databases">
        <authorList>
            <consortium name="DOE Joint Genome Institute"/>
            <person name="Kuo A."/>
            <person name="Kohler A."/>
            <person name="Costa M.D."/>
            <person name="Nagy L.G."/>
            <person name="Floudas D."/>
            <person name="Copeland A."/>
            <person name="Barry K.W."/>
            <person name="Cichocki N."/>
            <person name="Veneault-Fourrey C."/>
            <person name="LaButti K."/>
            <person name="Lindquist E.A."/>
            <person name="Lipzen A."/>
            <person name="Lundell T."/>
            <person name="Morin E."/>
            <person name="Murat C."/>
            <person name="Sun H."/>
            <person name="Tunlid A."/>
            <person name="Henrissat B."/>
            <person name="Grigoriev I.V."/>
            <person name="Hibbett D.S."/>
            <person name="Martin F."/>
            <person name="Nordberg H.P."/>
            <person name="Cantor M.N."/>
            <person name="Hua S.X."/>
        </authorList>
    </citation>
    <scope>NUCLEOTIDE SEQUENCE [LARGE SCALE GENOMIC DNA]</scope>
    <source>
        <strain evidence="2 3">Marx 270</strain>
    </source>
</reference>
<accession>A0A0C3JBY7</accession>
<dbReference type="AlphaFoldDB" id="A0A0C3JBY7"/>
<reference evidence="3" key="2">
    <citation type="submission" date="2015-01" db="EMBL/GenBank/DDBJ databases">
        <title>Evolutionary Origins and Diversification of the Mycorrhizal Mutualists.</title>
        <authorList>
            <consortium name="DOE Joint Genome Institute"/>
            <consortium name="Mycorrhizal Genomics Consortium"/>
            <person name="Kohler A."/>
            <person name="Kuo A."/>
            <person name="Nagy L.G."/>
            <person name="Floudas D."/>
            <person name="Copeland A."/>
            <person name="Barry K.W."/>
            <person name="Cichocki N."/>
            <person name="Veneault-Fourrey C."/>
            <person name="LaButti K."/>
            <person name="Lindquist E.A."/>
            <person name="Lipzen A."/>
            <person name="Lundell T."/>
            <person name="Morin E."/>
            <person name="Murat C."/>
            <person name="Riley R."/>
            <person name="Ohm R."/>
            <person name="Sun H."/>
            <person name="Tunlid A."/>
            <person name="Henrissat B."/>
            <person name="Grigoriev I.V."/>
            <person name="Hibbett D.S."/>
            <person name="Martin F."/>
        </authorList>
    </citation>
    <scope>NUCLEOTIDE SEQUENCE [LARGE SCALE GENOMIC DNA]</scope>
    <source>
        <strain evidence="3">Marx 270</strain>
    </source>
</reference>
<dbReference type="HOGENOM" id="CLU_897466_0_0_1"/>
<dbReference type="Proteomes" id="UP000054217">
    <property type="component" value="Unassembled WGS sequence"/>
</dbReference>
<feature type="transmembrane region" description="Helical" evidence="1">
    <location>
        <begin position="216"/>
        <end position="237"/>
    </location>
</feature>
<dbReference type="OrthoDB" id="2644397at2759"/>
<protein>
    <submittedName>
        <fullName evidence="2">Uncharacterized protein</fullName>
    </submittedName>
</protein>
<dbReference type="STRING" id="870435.A0A0C3JBY7"/>
<proteinExistence type="predicted"/>
<keyword evidence="1" id="KW-0472">Membrane</keyword>
<name>A0A0C3JBY7_PISTI</name>
<keyword evidence="1" id="KW-1133">Transmembrane helix</keyword>
<organism evidence="2 3">
    <name type="scientific">Pisolithus tinctorius Marx 270</name>
    <dbReference type="NCBI Taxonomy" id="870435"/>
    <lineage>
        <taxon>Eukaryota</taxon>
        <taxon>Fungi</taxon>
        <taxon>Dikarya</taxon>
        <taxon>Basidiomycota</taxon>
        <taxon>Agaricomycotina</taxon>
        <taxon>Agaricomycetes</taxon>
        <taxon>Agaricomycetidae</taxon>
        <taxon>Boletales</taxon>
        <taxon>Sclerodermatineae</taxon>
        <taxon>Pisolithaceae</taxon>
        <taxon>Pisolithus</taxon>
    </lineage>
</organism>
<keyword evidence="3" id="KW-1185">Reference proteome</keyword>
<dbReference type="EMBL" id="KN831962">
    <property type="protein sequence ID" value="KIO06608.1"/>
    <property type="molecule type" value="Genomic_DNA"/>
</dbReference>
<sequence>MPDENVTYEVYANGRAVTILATPPILDANNNAGSTFNITQTRPTAGGVNETETTTIQIMTCVLSLTHQSAIINASTNDLLSIDPVSPLNSTWTPWQLNSTENPDPELDWFGDAWSSSAISTDFYGPTHCGEQGCLLSFLDEYLMALLGWQYNVTALNQSSVLSSSNNTLSYFESSMAQVASAAAWAVLTTSGYYTNSTGDTSVVQSEFKLRLNINLTPVSIGLFTSIALLALSLFLIHSPRVGKEHDVDSCGILQVIWLSGHHDAIQKEVTKANSSSAELRRAGLGCTTAFGAEDEVRPAESSNTPEGKC</sequence>
<gene>
    <name evidence="2" type="ORF">M404DRAFT_436908</name>
</gene>
<keyword evidence="1" id="KW-0812">Transmembrane</keyword>
<evidence type="ECO:0000256" key="1">
    <source>
        <dbReference type="SAM" id="Phobius"/>
    </source>
</evidence>
<evidence type="ECO:0000313" key="3">
    <source>
        <dbReference type="Proteomes" id="UP000054217"/>
    </source>
</evidence>
<dbReference type="InParanoid" id="A0A0C3JBY7"/>